<evidence type="ECO:0000256" key="1">
    <source>
        <dbReference type="ARBA" id="ARBA00009515"/>
    </source>
</evidence>
<dbReference type="InterPro" id="IPR008383">
    <property type="entry name" value="API5"/>
</dbReference>
<dbReference type="GO" id="GO:0003723">
    <property type="term" value="F:RNA binding"/>
    <property type="evidence" value="ECO:0007669"/>
    <property type="project" value="TreeGrafter"/>
</dbReference>
<dbReference type="AlphaFoldDB" id="A0AAE0VVQ4"/>
<dbReference type="InterPro" id="IPR016024">
    <property type="entry name" value="ARM-type_fold"/>
</dbReference>
<evidence type="ECO:0000256" key="2">
    <source>
        <dbReference type="ARBA" id="ARBA00022703"/>
    </source>
</evidence>
<sequence length="534" mass="60059">MVTVEQLYKNFGNLADAKDKAGEHEVDFLSILSAVKGGPGEKRLASQFIARFFKYFPKLSHQAINALFDLCEDEDVNIRKQAIKDLPSLCKINTEHVPKIAEALTQLLQCDDSTELSLVQSSLLQLFTQNAKGAAQGIFSQLLGEDEAIREKALKFLATKLKSVPEDVLNKDTQDLIIAECKKVLQDVTKDEFIAIMNILRILPTMGTVQGRQQMVDVVTEQAELDHPFEASDADCVDRFISCVRHVVSLFSKNVHSKTFVGYMCDHVLPSLHSLVTDEEGTDIQLEVLKLFAEIVEFCGDMENIAERLQNVFNVLLEYMPLPPSEEKQESVENEEPKLCFSYVECLMYGFHQLGRKSPEFLTDENNAERLKDFRIRLQYFARGVQIYIKQLRQDLQGKTGDALKLEENKIKVVALKITSNINSLIKDLFHNPPAYKCVVNLSWKPLQPKSTARQDSKPVGGEKRFTPVTFEANGVSQAKKLNRQDREIYHPPSGKFSEKAGTFQTGGVGRGRGGGGGFNRNRGRGRGSFRGRY</sequence>
<dbReference type="GO" id="GO:0043066">
    <property type="term" value="P:negative regulation of apoptotic process"/>
    <property type="evidence" value="ECO:0007669"/>
    <property type="project" value="TreeGrafter"/>
</dbReference>
<feature type="region of interest" description="Disordered" evidence="3">
    <location>
        <begin position="490"/>
        <end position="534"/>
    </location>
</feature>
<dbReference type="PANTHER" id="PTHR12758">
    <property type="entry name" value="APOPTOSIS INHIBITOR 5-RELATED"/>
    <property type="match status" value="1"/>
</dbReference>
<feature type="compositionally biased region" description="Gly residues" evidence="3">
    <location>
        <begin position="505"/>
        <end position="519"/>
    </location>
</feature>
<evidence type="ECO:0000256" key="3">
    <source>
        <dbReference type="SAM" id="MobiDB-lite"/>
    </source>
</evidence>
<dbReference type="PANTHER" id="PTHR12758:SF19">
    <property type="entry name" value="APOPTOSIS INHIBITOR 5"/>
    <property type="match status" value="1"/>
</dbReference>
<feature type="compositionally biased region" description="Basic residues" evidence="3">
    <location>
        <begin position="522"/>
        <end position="534"/>
    </location>
</feature>
<organism evidence="4 5">
    <name type="scientific">Potamilus streckersoni</name>
    <dbReference type="NCBI Taxonomy" id="2493646"/>
    <lineage>
        <taxon>Eukaryota</taxon>
        <taxon>Metazoa</taxon>
        <taxon>Spiralia</taxon>
        <taxon>Lophotrochozoa</taxon>
        <taxon>Mollusca</taxon>
        <taxon>Bivalvia</taxon>
        <taxon>Autobranchia</taxon>
        <taxon>Heteroconchia</taxon>
        <taxon>Palaeoheterodonta</taxon>
        <taxon>Unionida</taxon>
        <taxon>Unionoidea</taxon>
        <taxon>Unionidae</taxon>
        <taxon>Ambleminae</taxon>
        <taxon>Lampsilini</taxon>
        <taxon>Potamilus</taxon>
    </lineage>
</organism>
<reference evidence="4" key="3">
    <citation type="submission" date="2023-05" db="EMBL/GenBank/DDBJ databases">
        <authorList>
            <person name="Smith C.H."/>
        </authorList>
    </citation>
    <scope>NUCLEOTIDE SEQUENCE</scope>
    <source>
        <strain evidence="4">CHS0354</strain>
        <tissue evidence="4">Mantle</tissue>
    </source>
</reference>
<dbReference type="GO" id="GO:0005634">
    <property type="term" value="C:nucleus"/>
    <property type="evidence" value="ECO:0007669"/>
    <property type="project" value="TreeGrafter"/>
</dbReference>
<dbReference type="Pfam" id="PF05918">
    <property type="entry name" value="API5"/>
    <property type="match status" value="1"/>
</dbReference>
<proteinExistence type="inferred from homology"/>
<protein>
    <recommendedName>
        <fullName evidence="6">Apoptosis inhibitor 5</fullName>
    </recommendedName>
</protein>
<keyword evidence="2" id="KW-0053">Apoptosis</keyword>
<reference evidence="4" key="1">
    <citation type="journal article" date="2021" name="Genome Biol. Evol.">
        <title>A High-Quality Reference Genome for a Parasitic Bivalve with Doubly Uniparental Inheritance (Bivalvia: Unionida).</title>
        <authorList>
            <person name="Smith C.H."/>
        </authorList>
    </citation>
    <scope>NUCLEOTIDE SEQUENCE</scope>
    <source>
        <strain evidence="4">CHS0354</strain>
    </source>
</reference>
<dbReference type="SUPFAM" id="SSF48371">
    <property type="entry name" value="ARM repeat"/>
    <property type="match status" value="1"/>
</dbReference>
<name>A0AAE0VVQ4_9BIVA</name>
<gene>
    <name evidence="4" type="ORF">CHS0354_005057</name>
</gene>
<evidence type="ECO:0008006" key="6">
    <source>
        <dbReference type="Google" id="ProtNLM"/>
    </source>
</evidence>
<dbReference type="GO" id="GO:0006915">
    <property type="term" value="P:apoptotic process"/>
    <property type="evidence" value="ECO:0007669"/>
    <property type="project" value="UniProtKB-KW"/>
</dbReference>
<keyword evidence="5" id="KW-1185">Reference proteome</keyword>
<accession>A0AAE0VVQ4</accession>
<comment type="similarity">
    <text evidence="1">Belongs to the API5 family.</text>
</comment>
<dbReference type="Proteomes" id="UP001195483">
    <property type="component" value="Unassembled WGS sequence"/>
</dbReference>
<dbReference type="InterPro" id="IPR011989">
    <property type="entry name" value="ARM-like"/>
</dbReference>
<dbReference type="Gene3D" id="1.25.10.10">
    <property type="entry name" value="Leucine-rich Repeat Variant"/>
    <property type="match status" value="1"/>
</dbReference>
<evidence type="ECO:0000313" key="5">
    <source>
        <dbReference type="Proteomes" id="UP001195483"/>
    </source>
</evidence>
<dbReference type="EMBL" id="JAEAOA010000364">
    <property type="protein sequence ID" value="KAK3591856.1"/>
    <property type="molecule type" value="Genomic_DNA"/>
</dbReference>
<evidence type="ECO:0000313" key="4">
    <source>
        <dbReference type="EMBL" id="KAK3591856.1"/>
    </source>
</evidence>
<comment type="caution">
    <text evidence="4">The sequence shown here is derived from an EMBL/GenBank/DDBJ whole genome shotgun (WGS) entry which is preliminary data.</text>
</comment>
<reference evidence="4" key="2">
    <citation type="journal article" date="2021" name="Genome Biol. Evol.">
        <title>Developing a high-quality reference genome for a parasitic bivalve with doubly uniparental inheritance (Bivalvia: Unionida).</title>
        <authorList>
            <person name="Smith C.H."/>
        </authorList>
    </citation>
    <scope>NUCLEOTIDE SEQUENCE</scope>
    <source>
        <strain evidence="4">CHS0354</strain>
        <tissue evidence="4">Mantle</tissue>
    </source>
</reference>